<reference evidence="1" key="2">
    <citation type="submission" date="2006-01" db="EMBL/GenBank/DDBJ databases">
        <authorList>
            <person name="Genoscope"/>
        </authorList>
    </citation>
    <scope>NUCLEOTIDE SEQUENCE</scope>
</reference>
<dbReference type="RefSeq" id="WP_169702965.1">
    <property type="nucleotide sequence ID" value="NZ_OCTL01000014.1"/>
</dbReference>
<evidence type="ECO:0000313" key="1">
    <source>
        <dbReference type="EMBL" id="CAJ71697.1"/>
    </source>
</evidence>
<name>Q1PWT7_KUEST</name>
<gene>
    <name evidence="1" type="ORF">kustc0952</name>
</gene>
<organism evidence="1">
    <name type="scientific">Kuenenia stuttgartiensis</name>
    <dbReference type="NCBI Taxonomy" id="174633"/>
    <lineage>
        <taxon>Bacteria</taxon>
        <taxon>Pseudomonadati</taxon>
        <taxon>Planctomycetota</taxon>
        <taxon>Candidatus Brocadiia</taxon>
        <taxon>Candidatus Brocadiales</taxon>
        <taxon>Candidatus Brocadiaceae</taxon>
        <taxon>Candidatus Kuenenia</taxon>
    </lineage>
</organism>
<protein>
    <submittedName>
        <fullName evidence="1">Uncharacterized protein</fullName>
    </submittedName>
</protein>
<dbReference type="AlphaFoldDB" id="Q1PWT7"/>
<accession>Q1PWT7</accession>
<proteinExistence type="predicted"/>
<reference evidence="1" key="1">
    <citation type="journal article" date="2006" name="Nature">
        <title>Deciphering the evolution and metabolism of an anammox bacterium from a community genome.</title>
        <authorList>
            <person name="Strous M."/>
            <person name="Pelletier E."/>
            <person name="Mangenot S."/>
            <person name="Rattei T."/>
            <person name="Lehner A."/>
            <person name="Taylor M.W."/>
            <person name="Horn M."/>
            <person name="Daims H."/>
            <person name="Bartol-Mavel D."/>
            <person name="Wincker P."/>
            <person name="Barbe V."/>
            <person name="Fonknechten N."/>
            <person name="Vallenet D."/>
            <person name="Segurens B."/>
            <person name="Schenowitz-Truong C."/>
            <person name="Medigue C."/>
            <person name="Collingro A."/>
            <person name="Snel B."/>
            <person name="Dutilh B.E."/>
            <person name="OpDenCamp H.J.M."/>
            <person name="vanDerDrift C."/>
            <person name="Cirpus I."/>
            <person name="vanDePas-Schoonen K.T."/>
            <person name="Harhangi H.R."/>
            <person name="vanNiftrik L."/>
            <person name="Schmid M."/>
            <person name="Keltjens J."/>
            <person name="vanDeVossenberg J."/>
            <person name="Kartal B."/>
            <person name="Meier H."/>
            <person name="Frishman D."/>
            <person name="Huynen M.A."/>
            <person name="Mewes H."/>
            <person name="Weissenbach J."/>
            <person name="Jetten M.S.M."/>
            <person name="Wagner M."/>
            <person name="LePaslier D."/>
        </authorList>
    </citation>
    <scope>NUCLEOTIDE SEQUENCE</scope>
</reference>
<dbReference type="EMBL" id="CT573073">
    <property type="protein sequence ID" value="CAJ71697.1"/>
    <property type="molecule type" value="Genomic_DNA"/>
</dbReference>
<sequence length="169" mass="19076">MNKLMELYRDRIVGAISGLDRIRFRGTLRWLASERGMGTFMNQARILLKDFSGWVNGLTAQVRDSCESRAKDLGIEVRYLMSSGVDKEKLARQIAADKRITEGSICLLSVVEPCIAPMVKGNKASKKLELVMAPRKCVFVYHLNPANKAKPCCRNRIEMVGFPRYSAVY</sequence>